<comment type="caution">
    <text evidence="2">The sequence shown here is derived from an EMBL/GenBank/DDBJ whole genome shotgun (WGS) entry which is preliminary data.</text>
</comment>
<dbReference type="Proteomes" id="UP000662200">
    <property type="component" value="Unassembled WGS sequence"/>
</dbReference>
<evidence type="ECO:0000313" key="2">
    <source>
        <dbReference type="EMBL" id="GGK39018.1"/>
    </source>
</evidence>
<name>A0A8J3BTC4_9ACTN</name>
<evidence type="ECO:0008006" key="4">
    <source>
        <dbReference type="Google" id="ProtNLM"/>
    </source>
</evidence>
<dbReference type="AlphaFoldDB" id="A0A8J3BTC4"/>
<dbReference type="Pfam" id="PF14013">
    <property type="entry name" value="MT0933_antitox"/>
    <property type="match status" value="1"/>
</dbReference>
<evidence type="ECO:0000313" key="3">
    <source>
        <dbReference type="Proteomes" id="UP000662200"/>
    </source>
</evidence>
<accession>A0A8J3BTC4</accession>
<reference evidence="2" key="1">
    <citation type="journal article" date="2014" name="Int. J. Syst. Evol. Microbiol.">
        <title>Complete genome sequence of Corynebacterium casei LMG S-19264T (=DSM 44701T), isolated from a smear-ripened cheese.</title>
        <authorList>
            <consortium name="US DOE Joint Genome Institute (JGI-PGF)"/>
            <person name="Walter F."/>
            <person name="Albersmeier A."/>
            <person name="Kalinowski J."/>
            <person name="Ruckert C."/>
        </authorList>
    </citation>
    <scope>NUCLEOTIDE SEQUENCE</scope>
    <source>
        <strain evidence="2">JCM 3091</strain>
    </source>
</reference>
<feature type="region of interest" description="Disordered" evidence="1">
    <location>
        <begin position="45"/>
        <end position="79"/>
    </location>
</feature>
<proteinExistence type="predicted"/>
<dbReference type="InterPro" id="IPR028037">
    <property type="entry name" value="Antitoxin_Rv0909/MT0933"/>
</dbReference>
<feature type="region of interest" description="Disordered" evidence="1">
    <location>
        <begin position="1"/>
        <end position="22"/>
    </location>
</feature>
<evidence type="ECO:0000256" key="1">
    <source>
        <dbReference type="SAM" id="MobiDB-lite"/>
    </source>
</evidence>
<sequence>MPDTAATPAPASPRTEEERDMAGFFDKIKKLAAKHDDKVDKVIRKAADEADRRTGGKYRGKIDKAAEAAQKHTRPEGTH</sequence>
<gene>
    <name evidence="2" type="ORF">GCM10010124_34750</name>
</gene>
<dbReference type="EMBL" id="BMQC01000015">
    <property type="protein sequence ID" value="GGK39018.1"/>
    <property type="molecule type" value="Genomic_DNA"/>
</dbReference>
<organism evidence="2 3">
    <name type="scientific">Pilimelia terevasa</name>
    <dbReference type="NCBI Taxonomy" id="53372"/>
    <lineage>
        <taxon>Bacteria</taxon>
        <taxon>Bacillati</taxon>
        <taxon>Actinomycetota</taxon>
        <taxon>Actinomycetes</taxon>
        <taxon>Micromonosporales</taxon>
        <taxon>Micromonosporaceae</taxon>
        <taxon>Pilimelia</taxon>
    </lineage>
</organism>
<keyword evidence="3" id="KW-1185">Reference proteome</keyword>
<protein>
    <recommendedName>
        <fullName evidence="4">Antitoxin</fullName>
    </recommendedName>
</protein>
<reference evidence="2" key="2">
    <citation type="submission" date="2020-09" db="EMBL/GenBank/DDBJ databases">
        <authorList>
            <person name="Sun Q."/>
            <person name="Ohkuma M."/>
        </authorList>
    </citation>
    <scope>NUCLEOTIDE SEQUENCE</scope>
    <source>
        <strain evidence="2">JCM 3091</strain>
    </source>
</reference>
<feature type="compositionally biased region" description="Low complexity" evidence="1">
    <location>
        <begin position="1"/>
        <end position="13"/>
    </location>
</feature>